<protein>
    <recommendedName>
        <fullName evidence="18">RING-type domain-containing protein</fullName>
    </recommendedName>
</protein>
<dbReference type="PROSITE" id="PS00518">
    <property type="entry name" value="ZF_RING_1"/>
    <property type="match status" value="1"/>
</dbReference>
<dbReference type="EMBL" id="CAJNOU010000024">
    <property type="protein sequence ID" value="CAF0814535.1"/>
    <property type="molecule type" value="Genomic_DNA"/>
</dbReference>
<dbReference type="EMBL" id="CAJNOL010000016">
    <property type="protein sequence ID" value="CAF0746988.1"/>
    <property type="molecule type" value="Genomic_DNA"/>
</dbReference>
<evidence type="ECO:0000256" key="4">
    <source>
        <dbReference type="PROSITE-ProRule" id="PRU00175"/>
    </source>
</evidence>
<dbReference type="Gene3D" id="3.10.20.90">
    <property type="entry name" value="Phosphatidylinositol 3-kinase Catalytic Subunit, Chain A, domain 1"/>
    <property type="match status" value="1"/>
</dbReference>
<evidence type="ECO:0000313" key="16">
    <source>
        <dbReference type="Proteomes" id="UP000663854"/>
    </source>
</evidence>
<evidence type="ECO:0000256" key="1">
    <source>
        <dbReference type="ARBA" id="ARBA00022723"/>
    </source>
</evidence>
<evidence type="ECO:0000313" key="15">
    <source>
        <dbReference type="EMBL" id="CAF4052880.1"/>
    </source>
</evidence>
<dbReference type="Proteomes" id="UP000663854">
    <property type="component" value="Unassembled WGS sequence"/>
</dbReference>
<dbReference type="Pfam" id="PF13445">
    <property type="entry name" value="zf-RING_UBOX"/>
    <property type="match status" value="1"/>
</dbReference>
<evidence type="ECO:0000313" key="12">
    <source>
        <dbReference type="EMBL" id="CAF0814535.1"/>
    </source>
</evidence>
<keyword evidence="17" id="KW-1185">Reference proteome</keyword>
<dbReference type="EMBL" id="CAJOBE010002289">
    <property type="protein sequence ID" value="CAF3812645.1"/>
    <property type="molecule type" value="Genomic_DNA"/>
</dbReference>
<dbReference type="InterPro" id="IPR017907">
    <property type="entry name" value="Znf_RING_CS"/>
</dbReference>
<evidence type="ECO:0000256" key="2">
    <source>
        <dbReference type="ARBA" id="ARBA00022771"/>
    </source>
</evidence>
<dbReference type="GO" id="GO:0008270">
    <property type="term" value="F:zinc ion binding"/>
    <property type="evidence" value="ECO:0007669"/>
    <property type="project" value="UniProtKB-KW"/>
</dbReference>
<dbReference type="InterPro" id="IPR000626">
    <property type="entry name" value="Ubiquitin-like_dom"/>
</dbReference>
<dbReference type="PROSITE" id="PS50089">
    <property type="entry name" value="ZF_RING_2"/>
    <property type="match status" value="1"/>
</dbReference>
<keyword evidence="1" id="KW-0479">Metal-binding</keyword>
<dbReference type="EMBL" id="CAJNOH010000002">
    <property type="protein sequence ID" value="CAF0725530.1"/>
    <property type="molecule type" value="Genomic_DNA"/>
</dbReference>
<dbReference type="InterPro" id="IPR001841">
    <property type="entry name" value="Znf_RING"/>
</dbReference>
<feature type="domain" description="Ubiquitin-like" evidence="5">
    <location>
        <begin position="293"/>
        <end position="368"/>
    </location>
</feature>
<dbReference type="SUPFAM" id="SSF57850">
    <property type="entry name" value="RING/U-box"/>
    <property type="match status" value="1"/>
</dbReference>
<dbReference type="Proteomes" id="UP000663864">
    <property type="component" value="Unassembled WGS sequence"/>
</dbReference>
<keyword evidence="3" id="KW-0862">Zinc</keyword>
<dbReference type="Proteomes" id="UP000663836">
    <property type="component" value="Unassembled WGS sequence"/>
</dbReference>
<gene>
    <name evidence="14" type="ORF">FNK824_LOCUS15662</name>
    <name evidence="15" type="ORF">JBS370_LOCUS29142</name>
    <name evidence="9" type="ORF">JXQ802_LOCUS1379</name>
    <name evidence="10" type="ORF">JXQ802_LOCUS1463</name>
    <name evidence="13" type="ORF">OTI717_LOCUS823</name>
    <name evidence="7" type="ORF">PYM288_LOCUS539</name>
    <name evidence="8" type="ORF">RFH988_LOCUS512</name>
    <name evidence="12" type="ORF">SEV965_LOCUS1299</name>
    <name evidence="11" type="ORF">ZHD862_LOCUS1656</name>
</gene>
<dbReference type="EMBL" id="CAJOBD010006155">
    <property type="protein sequence ID" value="CAF4052880.1"/>
    <property type="molecule type" value="Genomic_DNA"/>
</dbReference>
<dbReference type="AlphaFoldDB" id="A0A813MRQ0"/>
<dbReference type="Proteomes" id="UP000663823">
    <property type="component" value="Unassembled WGS sequence"/>
</dbReference>
<dbReference type="InterPro" id="IPR027370">
    <property type="entry name" value="Znf-RING_euk"/>
</dbReference>
<dbReference type="Proteomes" id="UP000663882">
    <property type="component" value="Unassembled WGS sequence"/>
</dbReference>
<dbReference type="PROSITE" id="PS50053">
    <property type="entry name" value="UBIQUITIN_2"/>
    <property type="match status" value="1"/>
</dbReference>
<proteinExistence type="predicted"/>
<dbReference type="PANTHER" id="PTHR25462:SF296">
    <property type="entry name" value="MEIOTIC P26, ISOFORM F"/>
    <property type="match status" value="1"/>
</dbReference>
<organism evidence="7 16">
    <name type="scientific">Rotaria sordida</name>
    <dbReference type="NCBI Taxonomy" id="392033"/>
    <lineage>
        <taxon>Eukaryota</taxon>
        <taxon>Metazoa</taxon>
        <taxon>Spiralia</taxon>
        <taxon>Gnathifera</taxon>
        <taxon>Rotifera</taxon>
        <taxon>Eurotatoria</taxon>
        <taxon>Bdelloidea</taxon>
        <taxon>Philodinida</taxon>
        <taxon>Philodinidae</taxon>
        <taxon>Rotaria</taxon>
    </lineage>
</organism>
<evidence type="ECO:0000313" key="11">
    <source>
        <dbReference type="EMBL" id="CAF0786189.1"/>
    </source>
</evidence>
<dbReference type="InterPro" id="IPR047153">
    <property type="entry name" value="TRIM45/56/19-like"/>
</dbReference>
<dbReference type="EMBL" id="CAJNOL010000015">
    <property type="protein sequence ID" value="CAF0745545.1"/>
    <property type="molecule type" value="Genomic_DNA"/>
</dbReference>
<evidence type="ECO:0000313" key="17">
    <source>
        <dbReference type="Proteomes" id="UP000663870"/>
    </source>
</evidence>
<evidence type="ECO:0000313" key="7">
    <source>
        <dbReference type="EMBL" id="CAF0725530.1"/>
    </source>
</evidence>
<dbReference type="Proteomes" id="UP000663870">
    <property type="component" value="Unassembled WGS sequence"/>
</dbReference>
<evidence type="ECO:0000259" key="5">
    <source>
        <dbReference type="PROSITE" id="PS50053"/>
    </source>
</evidence>
<reference evidence="7" key="1">
    <citation type="submission" date="2021-02" db="EMBL/GenBank/DDBJ databases">
        <authorList>
            <person name="Nowell W R."/>
        </authorList>
    </citation>
    <scope>NUCLEOTIDE SEQUENCE</scope>
</reference>
<evidence type="ECO:0008006" key="18">
    <source>
        <dbReference type="Google" id="ProtNLM"/>
    </source>
</evidence>
<dbReference type="SUPFAM" id="SSF54236">
    <property type="entry name" value="Ubiquitin-like"/>
    <property type="match status" value="1"/>
</dbReference>
<evidence type="ECO:0000313" key="8">
    <source>
        <dbReference type="EMBL" id="CAF0737242.1"/>
    </source>
</evidence>
<comment type="caution">
    <text evidence="7">The sequence shown here is derived from an EMBL/GenBank/DDBJ whole genome shotgun (WGS) entry which is preliminary data.</text>
</comment>
<dbReference type="EMBL" id="CAJNOT010000029">
    <property type="protein sequence ID" value="CAF0786189.1"/>
    <property type="molecule type" value="Genomic_DNA"/>
</dbReference>
<keyword evidence="2 4" id="KW-0863">Zinc-finger</keyword>
<feature type="domain" description="RING-type" evidence="6">
    <location>
        <begin position="16"/>
        <end position="57"/>
    </location>
</feature>
<sequence>MTNVYKIENLEDLLQCAICLDRFRIPKVLSCQHTFCLTCLQRTYNTQHRTLTCPTCRKVMNLIQGPDELPSNLLLINLMDVQPVKAKCPCCQKVEKLTICEHCNCTKCTDCNEKHINEIRQSTKTKLDELQNTSQNDLKVSIHDAFKNIRNEIYNQFQSIRQQHDSMLLTKQMDILKQLDTHEQTLLVHVENDLQPLEQSKLELIGKNYHLESKNEPELINLLTKVSDIQSRLADKLVEHRTYLNSIEISLQYDQDRLDQINKMCNNIQLNITNTNDDKSNQQTKLSIPSEQIYITLRTFLNQEYKCRISLDKTIYELKQIFGKQENLNPNHITLTKSGNYFDQLDDKRTLKSYDCDATTILMICIRK</sequence>
<dbReference type="Pfam" id="PF00240">
    <property type="entry name" value="ubiquitin"/>
    <property type="match status" value="1"/>
</dbReference>
<dbReference type="EMBL" id="CAJOAX010000031">
    <property type="protein sequence ID" value="CAF3485995.1"/>
    <property type="molecule type" value="Genomic_DNA"/>
</dbReference>
<evidence type="ECO:0000313" key="9">
    <source>
        <dbReference type="EMBL" id="CAF0745545.1"/>
    </source>
</evidence>
<dbReference type="EMBL" id="CAJNOO010000008">
    <property type="protein sequence ID" value="CAF0737242.1"/>
    <property type="molecule type" value="Genomic_DNA"/>
</dbReference>
<accession>A0A813MRQ0</accession>
<evidence type="ECO:0000313" key="14">
    <source>
        <dbReference type="EMBL" id="CAF3812645.1"/>
    </source>
</evidence>
<dbReference type="InterPro" id="IPR029071">
    <property type="entry name" value="Ubiquitin-like_domsf"/>
</dbReference>
<dbReference type="Proteomes" id="UP000663874">
    <property type="component" value="Unassembled WGS sequence"/>
</dbReference>
<dbReference type="Proteomes" id="UP000663889">
    <property type="component" value="Unassembled WGS sequence"/>
</dbReference>
<evidence type="ECO:0000313" key="13">
    <source>
        <dbReference type="EMBL" id="CAF3485995.1"/>
    </source>
</evidence>
<dbReference type="SMART" id="SM00184">
    <property type="entry name" value="RING"/>
    <property type="match status" value="1"/>
</dbReference>
<dbReference type="InterPro" id="IPR013083">
    <property type="entry name" value="Znf_RING/FYVE/PHD"/>
</dbReference>
<evidence type="ECO:0000256" key="3">
    <source>
        <dbReference type="ARBA" id="ARBA00022833"/>
    </source>
</evidence>
<name>A0A813MRQ0_9BILA</name>
<dbReference type="Gene3D" id="3.30.40.10">
    <property type="entry name" value="Zinc/RING finger domain, C3HC4 (zinc finger)"/>
    <property type="match status" value="1"/>
</dbReference>
<dbReference type="OrthoDB" id="342730at2759"/>
<dbReference type="PANTHER" id="PTHR25462">
    <property type="entry name" value="BONUS, ISOFORM C-RELATED"/>
    <property type="match status" value="1"/>
</dbReference>
<evidence type="ECO:0000313" key="10">
    <source>
        <dbReference type="EMBL" id="CAF0746988.1"/>
    </source>
</evidence>
<evidence type="ECO:0000259" key="6">
    <source>
        <dbReference type="PROSITE" id="PS50089"/>
    </source>
</evidence>